<dbReference type="SUPFAM" id="SSF52833">
    <property type="entry name" value="Thioredoxin-like"/>
    <property type="match status" value="1"/>
</dbReference>
<dbReference type="PANTHER" id="PTHR42673:SF21">
    <property type="entry name" value="GLUTATHIONE S-TRANSFERASE YFCF"/>
    <property type="match status" value="1"/>
</dbReference>
<protein>
    <submittedName>
        <fullName evidence="4">Maleylacetoacetate isomerase</fullName>
        <ecNumber evidence="4">5.2.1.2</ecNumber>
    </submittedName>
</protein>
<evidence type="ECO:0000259" key="2">
    <source>
        <dbReference type="PROSITE" id="PS50404"/>
    </source>
</evidence>
<dbReference type="SUPFAM" id="SSF47616">
    <property type="entry name" value="GST C-terminal domain-like"/>
    <property type="match status" value="1"/>
</dbReference>
<dbReference type="InterPro" id="IPR036249">
    <property type="entry name" value="Thioredoxin-like_sf"/>
</dbReference>
<organism evidence="4 5">
    <name type="scientific">Methylosinus sporium</name>
    <dbReference type="NCBI Taxonomy" id="428"/>
    <lineage>
        <taxon>Bacteria</taxon>
        <taxon>Pseudomonadati</taxon>
        <taxon>Pseudomonadota</taxon>
        <taxon>Alphaproteobacteria</taxon>
        <taxon>Hyphomicrobiales</taxon>
        <taxon>Methylocystaceae</taxon>
        <taxon>Methylosinus</taxon>
    </lineage>
</organism>
<dbReference type="GO" id="GO:0016034">
    <property type="term" value="F:maleylacetoacetate isomerase activity"/>
    <property type="evidence" value="ECO:0007669"/>
    <property type="project" value="UniProtKB-EC"/>
</dbReference>
<keyword evidence="4" id="KW-0413">Isomerase</keyword>
<proteinExistence type="inferred from homology"/>
<evidence type="ECO:0000313" key="5">
    <source>
        <dbReference type="Proteomes" id="UP000316781"/>
    </source>
</evidence>
<gene>
    <name evidence="4" type="primary">maiA</name>
    <name evidence="4" type="ORF">FM996_09760</name>
</gene>
<dbReference type="GO" id="GO:0005737">
    <property type="term" value="C:cytoplasm"/>
    <property type="evidence" value="ECO:0007669"/>
    <property type="project" value="InterPro"/>
</dbReference>
<comment type="similarity">
    <text evidence="1">Belongs to the GST superfamily. Zeta family.</text>
</comment>
<dbReference type="InterPro" id="IPR040079">
    <property type="entry name" value="Glutathione_S-Trfase"/>
</dbReference>
<name>A0A549SXR3_METSR</name>
<dbReference type="PROSITE" id="PS50404">
    <property type="entry name" value="GST_NTER"/>
    <property type="match status" value="1"/>
</dbReference>
<dbReference type="InterPro" id="IPR036282">
    <property type="entry name" value="Glutathione-S-Trfase_C_sf"/>
</dbReference>
<dbReference type="Gene3D" id="3.40.30.10">
    <property type="entry name" value="Glutaredoxin"/>
    <property type="match status" value="1"/>
</dbReference>
<dbReference type="Pfam" id="PF02798">
    <property type="entry name" value="GST_N"/>
    <property type="match status" value="1"/>
</dbReference>
<dbReference type="PANTHER" id="PTHR42673">
    <property type="entry name" value="MALEYLACETOACETATE ISOMERASE"/>
    <property type="match status" value="1"/>
</dbReference>
<dbReference type="InterPro" id="IPR005955">
    <property type="entry name" value="GST_Zeta"/>
</dbReference>
<dbReference type="GO" id="GO:0004364">
    <property type="term" value="F:glutathione transferase activity"/>
    <property type="evidence" value="ECO:0007669"/>
    <property type="project" value="TreeGrafter"/>
</dbReference>
<dbReference type="RefSeq" id="WP_142862847.1">
    <property type="nucleotide sequence ID" value="NZ_VJMF01000039.1"/>
</dbReference>
<evidence type="ECO:0000313" key="4">
    <source>
        <dbReference type="EMBL" id="TRL34338.1"/>
    </source>
</evidence>
<dbReference type="EC" id="5.2.1.2" evidence="4"/>
<accession>A0A549SXR3</accession>
<dbReference type="InterPro" id="IPR010987">
    <property type="entry name" value="Glutathione-S-Trfase_C-like"/>
</dbReference>
<dbReference type="PROSITE" id="PS50405">
    <property type="entry name" value="GST_CTER"/>
    <property type="match status" value="1"/>
</dbReference>
<dbReference type="EMBL" id="VJMF01000039">
    <property type="protein sequence ID" value="TRL34338.1"/>
    <property type="molecule type" value="Genomic_DNA"/>
</dbReference>
<dbReference type="CDD" id="cd03042">
    <property type="entry name" value="GST_N_Zeta"/>
    <property type="match status" value="1"/>
</dbReference>
<dbReference type="SFLD" id="SFLDS00019">
    <property type="entry name" value="Glutathione_Transferase_(cytos"/>
    <property type="match status" value="1"/>
</dbReference>
<comment type="caution">
    <text evidence="4">The sequence shown here is derived from an EMBL/GenBank/DDBJ whole genome shotgun (WGS) entry which is preliminary data.</text>
</comment>
<reference evidence="4 5" key="1">
    <citation type="submission" date="2019-07" db="EMBL/GenBank/DDBJ databases">
        <title>Ln-dependent methylotrophs.</title>
        <authorList>
            <person name="Tani A."/>
        </authorList>
    </citation>
    <scope>NUCLEOTIDE SEQUENCE [LARGE SCALE GENOMIC DNA]</scope>
    <source>
        <strain evidence="4 5">SM89A</strain>
    </source>
</reference>
<dbReference type="GO" id="GO:0006749">
    <property type="term" value="P:glutathione metabolic process"/>
    <property type="evidence" value="ECO:0007669"/>
    <property type="project" value="TreeGrafter"/>
</dbReference>
<dbReference type="InterPro" id="IPR004045">
    <property type="entry name" value="Glutathione_S-Trfase_N"/>
</dbReference>
<evidence type="ECO:0000256" key="1">
    <source>
        <dbReference type="ARBA" id="ARBA00010007"/>
    </source>
</evidence>
<dbReference type="SFLD" id="SFLDG00358">
    <property type="entry name" value="Main_(cytGST)"/>
    <property type="match status" value="1"/>
</dbReference>
<dbReference type="Gene3D" id="1.20.1050.10">
    <property type="match status" value="1"/>
</dbReference>
<feature type="domain" description="GST N-terminal" evidence="2">
    <location>
        <begin position="1"/>
        <end position="80"/>
    </location>
</feature>
<dbReference type="Proteomes" id="UP000316781">
    <property type="component" value="Unassembled WGS sequence"/>
</dbReference>
<evidence type="ECO:0000259" key="3">
    <source>
        <dbReference type="PROSITE" id="PS50405"/>
    </source>
</evidence>
<sequence length="213" mass="23646">MKLHAYGRSSASFRVRIALNLKGLSYETVSYDLTRDEQRNARYLSVNPQGLLPALEDNGAVLTQSLAIIEYIDAKKPEPPLLPREQLARARVRALAQLIGSDTHPLITRRVAHHLRVDCGQDEQSVQRWRLHWLHVSFRAFETHLATSDEDGRFCHGGSPTIADIALVPQAVVAEQLGLSLNAYPSISRIVEGCLQLPAFQDAHPESLGRGEA</sequence>
<dbReference type="NCBIfam" id="TIGR01262">
    <property type="entry name" value="maiA"/>
    <property type="match status" value="1"/>
</dbReference>
<feature type="domain" description="GST C-terminal" evidence="3">
    <location>
        <begin position="85"/>
        <end position="213"/>
    </location>
</feature>
<dbReference type="AlphaFoldDB" id="A0A549SXR3"/>
<dbReference type="InterPro" id="IPR034333">
    <property type="entry name" value="GST_Zeta_N"/>
</dbReference>
<dbReference type="GO" id="GO:0006559">
    <property type="term" value="P:L-phenylalanine catabolic process"/>
    <property type="evidence" value="ECO:0007669"/>
    <property type="project" value="TreeGrafter"/>
</dbReference>